<dbReference type="InterPro" id="IPR009081">
    <property type="entry name" value="PP-bd_ACP"/>
</dbReference>
<feature type="domain" description="Carrier" evidence="5">
    <location>
        <begin position="535"/>
        <end position="610"/>
    </location>
</feature>
<dbReference type="PROSITE" id="PS50075">
    <property type="entry name" value="CARRIER"/>
    <property type="match status" value="3"/>
</dbReference>
<dbReference type="CDD" id="cd05930">
    <property type="entry name" value="A_NRPS"/>
    <property type="match status" value="2"/>
</dbReference>
<dbReference type="InterPro" id="IPR006162">
    <property type="entry name" value="Ppantetheine_attach_site"/>
</dbReference>
<dbReference type="GO" id="GO:0009366">
    <property type="term" value="C:enterobactin synthetase complex"/>
    <property type="evidence" value="ECO:0007669"/>
    <property type="project" value="TreeGrafter"/>
</dbReference>
<evidence type="ECO:0000256" key="4">
    <source>
        <dbReference type="ARBA" id="ARBA00022553"/>
    </source>
</evidence>
<dbReference type="InterPro" id="IPR045851">
    <property type="entry name" value="AMP-bd_C_sf"/>
</dbReference>
<dbReference type="EMBL" id="BKZW01000002">
    <property type="protein sequence ID" value="GER90131.1"/>
    <property type="molecule type" value="Genomic_DNA"/>
</dbReference>
<dbReference type="FunFam" id="2.30.38.10:FF:000001">
    <property type="entry name" value="Non-ribosomal peptide synthetase PvdI"/>
    <property type="match status" value="2"/>
</dbReference>
<keyword evidence="7" id="KW-1185">Reference proteome</keyword>
<dbReference type="PROSITE" id="PS00455">
    <property type="entry name" value="AMP_BINDING"/>
    <property type="match status" value="2"/>
</dbReference>
<dbReference type="GO" id="GO:0008610">
    <property type="term" value="P:lipid biosynthetic process"/>
    <property type="evidence" value="ECO:0007669"/>
    <property type="project" value="UniProtKB-ARBA"/>
</dbReference>
<feature type="domain" description="Carrier" evidence="5">
    <location>
        <begin position="2658"/>
        <end position="2733"/>
    </location>
</feature>
<evidence type="ECO:0000256" key="2">
    <source>
        <dbReference type="ARBA" id="ARBA00006432"/>
    </source>
</evidence>
<dbReference type="InterPro" id="IPR020806">
    <property type="entry name" value="PKS_PP-bd"/>
</dbReference>
<dbReference type="FunFam" id="3.30.559.30:FF:000001">
    <property type="entry name" value="Non-ribosomal peptide synthetase"/>
    <property type="match status" value="1"/>
</dbReference>
<reference evidence="6 7" key="1">
    <citation type="submission" date="2019-10" db="EMBL/GenBank/DDBJ databases">
        <title>Dictyobacter vulcani sp. nov., within the class Ktedonobacteria, isolated from soil of volcanic Mt. Zao.</title>
        <authorList>
            <person name="Zheng Y."/>
            <person name="Wang C.M."/>
            <person name="Sakai Y."/>
            <person name="Abe K."/>
            <person name="Yokota A."/>
            <person name="Yabe S."/>
        </authorList>
    </citation>
    <scope>NUCLEOTIDE SEQUENCE [LARGE SCALE GENOMIC DNA]</scope>
    <source>
        <strain evidence="6 7">W12</strain>
    </source>
</reference>
<dbReference type="FunFam" id="3.30.300.30:FF:000010">
    <property type="entry name" value="Enterobactin synthetase component F"/>
    <property type="match status" value="2"/>
</dbReference>
<dbReference type="CDD" id="cd12117">
    <property type="entry name" value="A_NRPS_Srf_like"/>
    <property type="match status" value="1"/>
</dbReference>
<comment type="caution">
    <text evidence="6">The sequence shown here is derived from an EMBL/GenBank/DDBJ whole genome shotgun (WGS) entry which is preliminary data.</text>
</comment>
<comment type="cofactor">
    <cofactor evidence="1">
        <name>pantetheine 4'-phosphate</name>
        <dbReference type="ChEBI" id="CHEBI:47942"/>
    </cofactor>
</comment>
<dbReference type="Gene3D" id="3.30.559.10">
    <property type="entry name" value="Chloramphenicol acetyltransferase-like domain"/>
    <property type="match status" value="2"/>
</dbReference>
<dbReference type="InterPro" id="IPR020845">
    <property type="entry name" value="AMP-binding_CS"/>
</dbReference>
<dbReference type="NCBIfam" id="TIGR01733">
    <property type="entry name" value="AA-adenyl-dom"/>
    <property type="match status" value="3"/>
</dbReference>
<dbReference type="PANTHER" id="PTHR45527">
    <property type="entry name" value="NONRIBOSOMAL PEPTIDE SYNTHETASE"/>
    <property type="match status" value="1"/>
</dbReference>
<dbReference type="InterPro" id="IPR010071">
    <property type="entry name" value="AA_adenyl_dom"/>
</dbReference>
<dbReference type="PROSITE" id="PS00012">
    <property type="entry name" value="PHOSPHOPANTETHEINE"/>
    <property type="match status" value="2"/>
</dbReference>
<dbReference type="Pfam" id="PF00550">
    <property type="entry name" value="PP-binding"/>
    <property type="match status" value="3"/>
</dbReference>
<dbReference type="SMART" id="SM00823">
    <property type="entry name" value="PKS_PP"/>
    <property type="match status" value="3"/>
</dbReference>
<dbReference type="FunFam" id="1.10.1200.10:FF:000005">
    <property type="entry name" value="Nonribosomal peptide synthetase 1"/>
    <property type="match status" value="3"/>
</dbReference>
<dbReference type="FunFam" id="3.40.50.980:FF:000001">
    <property type="entry name" value="Non-ribosomal peptide synthetase"/>
    <property type="match status" value="3"/>
</dbReference>
<dbReference type="InterPro" id="IPR023213">
    <property type="entry name" value="CAT-like_dom_sf"/>
</dbReference>
<dbReference type="GO" id="GO:0047527">
    <property type="term" value="F:2,3-dihydroxybenzoate-serine ligase activity"/>
    <property type="evidence" value="ECO:0007669"/>
    <property type="project" value="TreeGrafter"/>
</dbReference>
<keyword evidence="4" id="KW-0597">Phosphoprotein</keyword>
<dbReference type="RefSeq" id="WP_151757911.1">
    <property type="nucleotide sequence ID" value="NZ_BKZW01000002.1"/>
</dbReference>
<dbReference type="Pfam" id="PF00668">
    <property type="entry name" value="Condensation"/>
    <property type="match status" value="2"/>
</dbReference>
<dbReference type="InterPro" id="IPR025110">
    <property type="entry name" value="AMP-bd_C"/>
</dbReference>
<comment type="similarity">
    <text evidence="2">Belongs to the ATP-dependent AMP-binding enzyme family.</text>
</comment>
<accession>A0A5J4KUF3</accession>
<dbReference type="Gene3D" id="2.30.38.10">
    <property type="entry name" value="Luciferase, Domain 3"/>
    <property type="match status" value="2"/>
</dbReference>
<evidence type="ECO:0000313" key="7">
    <source>
        <dbReference type="Proteomes" id="UP000326912"/>
    </source>
</evidence>
<dbReference type="NCBIfam" id="NF003417">
    <property type="entry name" value="PRK04813.1"/>
    <property type="match status" value="3"/>
</dbReference>
<dbReference type="InterPro" id="IPR036736">
    <property type="entry name" value="ACP-like_sf"/>
</dbReference>
<dbReference type="GO" id="GO:0005829">
    <property type="term" value="C:cytosol"/>
    <property type="evidence" value="ECO:0007669"/>
    <property type="project" value="TreeGrafter"/>
</dbReference>
<organism evidence="6 7">
    <name type="scientific">Dictyobacter vulcani</name>
    <dbReference type="NCBI Taxonomy" id="2607529"/>
    <lineage>
        <taxon>Bacteria</taxon>
        <taxon>Bacillati</taxon>
        <taxon>Chloroflexota</taxon>
        <taxon>Ktedonobacteria</taxon>
        <taxon>Ktedonobacterales</taxon>
        <taxon>Dictyobacteraceae</taxon>
        <taxon>Dictyobacter</taxon>
    </lineage>
</organism>
<keyword evidence="3" id="KW-0596">Phosphopantetheine</keyword>
<dbReference type="FunFam" id="3.40.50.12780:FF:000012">
    <property type="entry name" value="Non-ribosomal peptide synthetase"/>
    <property type="match status" value="3"/>
</dbReference>
<dbReference type="GO" id="GO:0031177">
    <property type="term" value="F:phosphopantetheine binding"/>
    <property type="evidence" value="ECO:0007669"/>
    <property type="project" value="InterPro"/>
</dbReference>
<evidence type="ECO:0000256" key="1">
    <source>
        <dbReference type="ARBA" id="ARBA00001957"/>
    </source>
</evidence>
<dbReference type="GO" id="GO:0009239">
    <property type="term" value="P:enterobactin biosynthetic process"/>
    <property type="evidence" value="ECO:0007669"/>
    <property type="project" value="TreeGrafter"/>
</dbReference>
<dbReference type="Gene3D" id="3.40.50.980">
    <property type="match status" value="4"/>
</dbReference>
<dbReference type="Gene3D" id="3.30.300.30">
    <property type="match status" value="3"/>
</dbReference>
<gene>
    <name evidence="6" type="ORF">KDW_42930</name>
</gene>
<evidence type="ECO:0000313" key="6">
    <source>
        <dbReference type="EMBL" id="GER90131.1"/>
    </source>
</evidence>
<dbReference type="InterPro" id="IPR001242">
    <property type="entry name" value="Condensation_dom"/>
</dbReference>
<dbReference type="Gene3D" id="3.30.559.30">
    <property type="entry name" value="Nonribosomal peptide synthetase, condensation domain"/>
    <property type="match status" value="2"/>
</dbReference>
<evidence type="ECO:0000256" key="3">
    <source>
        <dbReference type="ARBA" id="ARBA00022450"/>
    </source>
</evidence>
<dbReference type="SUPFAM" id="SSF52777">
    <property type="entry name" value="CoA-dependent acyltransferases"/>
    <property type="match status" value="4"/>
</dbReference>
<dbReference type="Gene3D" id="3.40.50.12780">
    <property type="entry name" value="N-terminal domain of ligase-like"/>
    <property type="match status" value="1"/>
</dbReference>
<dbReference type="SUPFAM" id="SSF56801">
    <property type="entry name" value="Acetyl-CoA synthetase-like"/>
    <property type="match status" value="3"/>
</dbReference>
<name>A0A5J4KUF3_9CHLR</name>
<sequence length="2785" mass="312910">MLEEEAQTHIFQSRWGRYHNSPNQHTLAQMIEAQVDRTPDGLALVAPEGTLNYRDMDQQANQIAHMLHALGQTPRQPVGLCVPPSLIASLGLLGILKAGCIYVPLDSRLPRERLAWLATQANIQLIVTVAALEETVTSTGLQVLCLDQQWEQIQQQPITRPVSTLIADDVAYIFYTSGSTGMPKGVMISHRAILNRLWWGIEDCDLQAGDRLAQVASWSFDIAVWEICAPWLVGASTVIFPVERVLDPRQFIAALQSEQITVIHVVPSLLSLLVQEPTLAQCTSLRCVMSGGEAVSAQLLQRFARILPIAVQQLYGPTEAAISMTSSLIQPGEQRTFIPLGDPITNTYVYLLDQQQQQVPTGVQGELYIGGECLAWGYKNRPDLTAERFLPDPFSDQPGRRIYRTGDIVRRYANGELEYIGRSDDQVKIRGHRIEPGEIEAHLQSHPAVQQGVVKVFRNQRDEQQLAAYVVAAPGESLSTIALRHYLQQRLPEYMLPATFIHLEHLPLNHNGKIDRAALPVPSSADLRSTNPYVAPQTQVQERVATIWSDVLQTQPIGINDDFFAIGGHSLLTIRVLTRIREAFQIDLPLQTLFEYPTIATLAARIDQTPVASQTTEIVALPVGDQTHLPLSFAQERLWFLDQLAEGSDFYTIPLAVRLRRILNLPLFYQSFQAIIERHEILRTSFQALNGQPRQVIAPMLNLPLPLIDIRHLKDPEKAFQQCCLELIQLPFQLTQPPLLRAVLFQQANDDFVLALAIHHIVADGWSMAIFIHELLNTYEALLAGQTPVLPALTLQYKDFALWERGYLNEAYLESHLAYWQQELADAPALLELPYDHPRPPVLSYRGAQHFFKLPSLLRTQLQQVSRQENVTLYMTLLAAFQVLLARYSGQDDIVLGTPVAGRNHSSVEQLIGFFANTLAIRIHLGGQPSFKEVLQRTKKTMQLAYTHQEAPFERVVEIVQPERSLSYHSLFQTSFAWENVLFSENSSTQRDIEQVHFDTGMAKFDLTLYLWEEDAQLAGYFEYNTDLFEAETMARWASNFHTLLEACVATPDRNIHQLSLLSRKEQYDLISTYNPPATPASTILCIHEYFERQAQRVPTNIALTQADTDITYQQLEQQANQLAHYLHSLNVTTGTSVAICLERTPWMVVAMLAILKVGGVYVPLDPSTPPERVAFIIQDAHCALVITQQTLVNHLVHIQAEAQLLCLEHSQEILSTYPTHRIAVPSSPEQLAYSIYTSGSTGRPKGVGITHRNLHNMVQWHQQAFALSSHERSTHLAGLGFDASVWELWPYVLMGSRIFLVADDVRMDALKLQQFLIQQQITICFAPTPLAEQLLILEWPKTCALRLLLVGGDVLHSFSTAGLPFQVINNYGPTECTIVATSGQVSTTTAGQLPDIGYPISGVQLYILDEFLQLTPQGAIGELCIGGASVGYGYINQPAMTAERFIPDPFGSSEGSRLYRTGDLVRYRTDHSLEFIGRRDQQVKIRGFRIEIGEIEALLQHHPDVAECVVLLQAEQPAIQRLVAYLVPVSDTTLSENQLQSYLQERLPAYMLPASYLFLPALPLTPNGKIDRKRLPHPDYGLSSPSQLTGPRTPTEETLAHIWMDVLQLEHVGIYDNFFALGGHSLLATRLIARTNKAFNVNVPLRVLFSMPTIAEIAEVITASQSGSPQASLATEHKIVAHQPEQTDFPLSLAQERLWFLYQLDTNSALYNVALHFQIQGDLQVRALQRSLKDLVQRHEALRTTLHITDGQPRVSWQHINDSAEEQFPLVDVSSLPPVVRQREQQRLRRQDAEAPFDLSNGPLLRCTLLKIQDQAHIFLFTIHHMATDGWSMGVLLDDLHAFYNAYSQGTAPTLPERTFQYADYAVWQRQWLQHEQFQQQLQYWKQHLDGAPNLLELPTDYPRPALLSYRGDAYQFGLSAELSARLRATSQQQGVTLFVTLVSAYLILLSRYTGQTDLVLGLPVAGRTQIELEEIVGFFVNTLPLRYKVSGSLSCSELLQHVQQVALDAYAHQDVPFDRIVEALQPERNSSYQPIIQATCVIEQEPVQVQLGDLLVGKLPSHTATSKFDLSLTWEDTSSSLQATFEYATDLFAPHSIKQFARTLETILEQMVEHPQRPLARLALLSPQEEDKLLYQLNETQQRSIPGPTEVAALFEEQVTRDPDALAIVSETDEVLSYAALNQRANQLAHYLQAQGIGPEICVGLCAERSLNLIIGILAVLKAGEVYVPIDPKLPPARLNFLLKDASIQLLLVQQQFLEKVAEWSGPVHCLDRDESNLLQYASTNPQRETCGQNLAYVLYTSGSTGQPKGVAVTHQGIIRLVRETDYIQIKTADVMLHLSNVSFDAATFEIWGALLNGAKLVVMPRELMLVPKNFYQRLSEHRATIMLATTMFFNQLAYLHPDIYEHMRVVLFGGERADPHAIQSMFEHKPEHLINVYGPTENATFSTVYHIETLSDPARNIPIGPPITNTTVYVLDNNMQPVPPGCVGELYLGGAGLARGYVQRADITAASFLPHPFSQKPGARLYKSGDLVRWLEHGELDFVGRTDEQVKIRGFRIELQEIEAVLQQHPGVQKSLVITHKDPGGNIRLVAYIVPQTQNSLSTQTVHEWMQARLPDYMLPLLILVPAFVANKNGKIDRTQLPLPEWGQSEQTEREPETVIEQQLAIIWQELLHIQHVSAQANFFASGGHSLLLMQMVSRIRTTFQVDIPIRVLFEYATLAELAREIEQKMQQEQTDIAPQVAEIPIQPRETDDTQDLLALLEGLSPEELEQFLSEEDSEIEE</sequence>
<dbReference type="CDD" id="cd19531">
    <property type="entry name" value="LCL_NRPS-like"/>
    <property type="match status" value="2"/>
</dbReference>
<dbReference type="InterPro" id="IPR000873">
    <property type="entry name" value="AMP-dep_synth/lig_dom"/>
</dbReference>
<dbReference type="InterPro" id="IPR042099">
    <property type="entry name" value="ANL_N_sf"/>
</dbReference>
<dbReference type="Pfam" id="PF13193">
    <property type="entry name" value="AMP-binding_C"/>
    <property type="match status" value="3"/>
</dbReference>
<protein>
    <recommendedName>
        <fullName evidence="5">Carrier domain-containing protein</fullName>
    </recommendedName>
</protein>
<dbReference type="Gene3D" id="1.10.1200.10">
    <property type="entry name" value="ACP-like"/>
    <property type="match status" value="3"/>
</dbReference>
<proteinExistence type="inferred from homology"/>
<dbReference type="PANTHER" id="PTHR45527:SF1">
    <property type="entry name" value="FATTY ACID SYNTHASE"/>
    <property type="match status" value="1"/>
</dbReference>
<feature type="domain" description="Carrier" evidence="5">
    <location>
        <begin position="1591"/>
        <end position="1666"/>
    </location>
</feature>
<evidence type="ECO:0000259" key="5">
    <source>
        <dbReference type="PROSITE" id="PS50075"/>
    </source>
</evidence>
<dbReference type="SUPFAM" id="SSF47336">
    <property type="entry name" value="ACP-like"/>
    <property type="match status" value="3"/>
</dbReference>
<dbReference type="Pfam" id="PF00501">
    <property type="entry name" value="AMP-binding"/>
    <property type="match status" value="3"/>
</dbReference>
<dbReference type="GO" id="GO:0043041">
    <property type="term" value="P:amino acid activation for nonribosomal peptide biosynthetic process"/>
    <property type="evidence" value="ECO:0007669"/>
    <property type="project" value="TreeGrafter"/>
</dbReference>
<dbReference type="Proteomes" id="UP000326912">
    <property type="component" value="Unassembled WGS sequence"/>
</dbReference>